<dbReference type="Proteomes" id="UP000243459">
    <property type="component" value="Chromosome 5"/>
</dbReference>
<keyword evidence="3" id="KW-1185">Reference proteome</keyword>
<dbReference type="Gene3D" id="1.20.1270.10">
    <property type="match status" value="1"/>
</dbReference>
<evidence type="ECO:0000313" key="2">
    <source>
        <dbReference type="EMBL" id="ONK69889.1"/>
    </source>
</evidence>
<organism evidence="2 3">
    <name type="scientific">Asparagus officinalis</name>
    <name type="common">Garden asparagus</name>
    <dbReference type="NCBI Taxonomy" id="4686"/>
    <lineage>
        <taxon>Eukaryota</taxon>
        <taxon>Viridiplantae</taxon>
        <taxon>Streptophyta</taxon>
        <taxon>Embryophyta</taxon>
        <taxon>Tracheophyta</taxon>
        <taxon>Spermatophyta</taxon>
        <taxon>Magnoliopsida</taxon>
        <taxon>Liliopsida</taxon>
        <taxon>Asparagales</taxon>
        <taxon>Asparagaceae</taxon>
        <taxon>Asparagoideae</taxon>
        <taxon>Asparagus</taxon>
    </lineage>
</organism>
<dbReference type="EMBL" id="CM007385">
    <property type="protein sequence ID" value="ONK69889.1"/>
    <property type="molecule type" value="Genomic_DNA"/>
</dbReference>
<protein>
    <submittedName>
        <fullName evidence="2">Uncharacterized protein</fullName>
    </submittedName>
</protein>
<proteinExistence type="predicted"/>
<evidence type="ECO:0000313" key="3">
    <source>
        <dbReference type="Proteomes" id="UP000243459"/>
    </source>
</evidence>
<feature type="compositionally biased region" description="Gly residues" evidence="1">
    <location>
        <begin position="79"/>
        <end position="105"/>
    </location>
</feature>
<gene>
    <name evidence="2" type="ORF">A4U43_C05F27910</name>
</gene>
<dbReference type="AlphaFoldDB" id="A0A5P1EZB3"/>
<feature type="region of interest" description="Disordered" evidence="1">
    <location>
        <begin position="79"/>
        <end position="112"/>
    </location>
</feature>
<dbReference type="OrthoDB" id="667636at2759"/>
<dbReference type="SUPFAM" id="SSF100934">
    <property type="entry name" value="Heat shock protein 70kD (HSP70), C-terminal subdomain"/>
    <property type="match status" value="1"/>
</dbReference>
<sequence length="112" mass="11412">MTGTGVEFDAEVTAIRSAMVNELNGGGLGDRERIEETVEEAIWWLEGNQLAEVEEFEHKQNELEEVCVPLIAKMCQGGGGADSVGMNSGGASGGGAGGSGGGGSGPKIEEVD</sequence>
<name>A0A5P1EZB3_ASPOF</name>
<dbReference type="Gramene" id="ONK69889">
    <property type="protein sequence ID" value="ONK69889"/>
    <property type="gene ID" value="A4U43_C05F27910"/>
</dbReference>
<reference evidence="3" key="1">
    <citation type="journal article" date="2017" name="Nat. Commun.">
        <title>The asparagus genome sheds light on the origin and evolution of a young Y chromosome.</title>
        <authorList>
            <person name="Harkess A."/>
            <person name="Zhou J."/>
            <person name="Xu C."/>
            <person name="Bowers J.E."/>
            <person name="Van der Hulst R."/>
            <person name="Ayyampalayam S."/>
            <person name="Mercati F."/>
            <person name="Riccardi P."/>
            <person name="McKain M.R."/>
            <person name="Kakrana A."/>
            <person name="Tang H."/>
            <person name="Ray J."/>
            <person name="Groenendijk J."/>
            <person name="Arikit S."/>
            <person name="Mathioni S.M."/>
            <person name="Nakano M."/>
            <person name="Shan H."/>
            <person name="Telgmann-Rauber A."/>
            <person name="Kanno A."/>
            <person name="Yue Z."/>
            <person name="Chen H."/>
            <person name="Li W."/>
            <person name="Chen Y."/>
            <person name="Xu X."/>
            <person name="Zhang Y."/>
            <person name="Luo S."/>
            <person name="Chen H."/>
            <person name="Gao J."/>
            <person name="Mao Z."/>
            <person name="Pires J.C."/>
            <person name="Luo M."/>
            <person name="Kudrna D."/>
            <person name="Wing R.A."/>
            <person name="Meyers B.C."/>
            <person name="Yi K."/>
            <person name="Kong H."/>
            <person name="Lavrijsen P."/>
            <person name="Sunseri F."/>
            <person name="Falavigna A."/>
            <person name="Ye Y."/>
            <person name="Leebens-Mack J.H."/>
            <person name="Chen G."/>
        </authorList>
    </citation>
    <scope>NUCLEOTIDE SEQUENCE [LARGE SCALE GENOMIC DNA]</scope>
    <source>
        <strain evidence="3">cv. DH0086</strain>
    </source>
</reference>
<accession>A0A5P1EZB3</accession>
<evidence type="ECO:0000256" key="1">
    <source>
        <dbReference type="SAM" id="MobiDB-lite"/>
    </source>
</evidence>
<dbReference type="InterPro" id="IPR029048">
    <property type="entry name" value="HSP70_C_sf"/>
</dbReference>